<dbReference type="InterPro" id="IPR021683">
    <property type="entry name" value="DUF3267"/>
</dbReference>
<evidence type="ECO:0000313" key="2">
    <source>
        <dbReference type="EMBL" id="EWM54669.1"/>
    </source>
</evidence>
<gene>
    <name evidence="2" type="ORF">RF007C_04205</name>
</gene>
<dbReference type="EMBL" id="ATAX01000010">
    <property type="protein sequence ID" value="EWM54669.1"/>
    <property type="molecule type" value="Genomic_DNA"/>
</dbReference>
<protein>
    <recommendedName>
        <fullName evidence="4">Zincin peptidase</fullName>
    </recommendedName>
</protein>
<evidence type="ECO:0000313" key="3">
    <source>
        <dbReference type="Proteomes" id="UP000019365"/>
    </source>
</evidence>
<dbReference type="AlphaFoldDB" id="W7UU39"/>
<reference evidence="2 3" key="1">
    <citation type="journal article" date="2014" name="PLoS ONE">
        <title>Rumen cellulosomics: divergent fiber-degrading strategies revealed by comparative genome-wide analysis of six ruminococcal strains.</title>
        <authorList>
            <person name="Dassa B."/>
            <person name="Borovok I."/>
            <person name="Ruimy-Israeli V."/>
            <person name="Lamed R."/>
            <person name="Flint H.J."/>
            <person name="Duncan S.H."/>
            <person name="Henrissat B."/>
            <person name="Coutinho P."/>
            <person name="Morrison M."/>
            <person name="Mosoni P."/>
            <person name="Yeoman C.J."/>
            <person name="White B.A."/>
            <person name="Bayer E.A."/>
        </authorList>
    </citation>
    <scope>NUCLEOTIDE SEQUENCE [LARGE SCALE GENOMIC DNA]</scope>
    <source>
        <strain evidence="2 3">007c</strain>
    </source>
</reference>
<keyword evidence="1" id="KW-0472">Membrane</keyword>
<keyword evidence="3" id="KW-1185">Reference proteome</keyword>
<feature type="transmembrane region" description="Helical" evidence="1">
    <location>
        <begin position="35"/>
        <end position="58"/>
    </location>
</feature>
<sequence>MKIKFMGKYNNDPRSLPKGEMVAGARRIKKIDSLVMINVVMTIFSCILGYIFLILLFNVFGKELLSIAGVVAAMLAFVFMIPHEYIHAVCFKEEAYIYVGCGLLFAMSPEHMSKKRYLFMLMLPFLLLGALPLGAGLIFHWSPPAIFGALSIITCTGDVYFALNALIQVPSGGKIYLYDLVNYWYKD</sequence>
<proteinExistence type="predicted"/>
<evidence type="ECO:0008006" key="4">
    <source>
        <dbReference type="Google" id="ProtNLM"/>
    </source>
</evidence>
<feature type="transmembrane region" description="Helical" evidence="1">
    <location>
        <begin position="145"/>
        <end position="167"/>
    </location>
</feature>
<dbReference type="PATRIC" id="fig|1341157.4.peg.722"/>
<keyword evidence="1" id="KW-1133">Transmembrane helix</keyword>
<dbReference type="eggNOG" id="ENOG503017A">
    <property type="taxonomic scope" value="Bacteria"/>
</dbReference>
<accession>W7UU39</accession>
<organism evidence="2 3">
    <name type="scientific">Ruminococcus flavefaciens 007c</name>
    <dbReference type="NCBI Taxonomy" id="1341157"/>
    <lineage>
        <taxon>Bacteria</taxon>
        <taxon>Bacillati</taxon>
        <taxon>Bacillota</taxon>
        <taxon>Clostridia</taxon>
        <taxon>Eubacteriales</taxon>
        <taxon>Oscillospiraceae</taxon>
        <taxon>Ruminococcus</taxon>
    </lineage>
</organism>
<keyword evidence="1" id="KW-0812">Transmembrane</keyword>
<feature type="transmembrane region" description="Helical" evidence="1">
    <location>
        <begin position="117"/>
        <end position="139"/>
    </location>
</feature>
<dbReference type="RefSeq" id="WP_037297285.1">
    <property type="nucleotide sequence ID" value="NZ_ATAX01000010.1"/>
</dbReference>
<evidence type="ECO:0000256" key="1">
    <source>
        <dbReference type="SAM" id="Phobius"/>
    </source>
</evidence>
<feature type="transmembrane region" description="Helical" evidence="1">
    <location>
        <begin position="64"/>
        <end position="82"/>
    </location>
</feature>
<dbReference type="Pfam" id="PF11667">
    <property type="entry name" value="DUF3267"/>
    <property type="match status" value="1"/>
</dbReference>
<dbReference type="Proteomes" id="UP000019365">
    <property type="component" value="Unassembled WGS sequence"/>
</dbReference>
<name>W7UU39_RUMFL</name>
<comment type="caution">
    <text evidence="2">The sequence shown here is derived from an EMBL/GenBank/DDBJ whole genome shotgun (WGS) entry which is preliminary data.</text>
</comment>
<dbReference type="OrthoDB" id="2965733at2"/>